<organism evidence="10 11">
    <name type="scientific">Pseudoroseomonas ludipueritiae</name>
    <dbReference type="NCBI Taxonomy" id="198093"/>
    <lineage>
        <taxon>Bacteria</taxon>
        <taxon>Pseudomonadati</taxon>
        <taxon>Pseudomonadota</taxon>
        <taxon>Alphaproteobacteria</taxon>
        <taxon>Acetobacterales</taxon>
        <taxon>Acetobacteraceae</taxon>
        <taxon>Pseudoroseomonas</taxon>
    </lineage>
</organism>
<dbReference type="PANTHER" id="PTHR30614:SF34">
    <property type="entry name" value="BLR6398 PROTEIN"/>
    <property type="match status" value="1"/>
</dbReference>
<evidence type="ECO:0000313" key="11">
    <source>
        <dbReference type="Proteomes" id="UP000603940"/>
    </source>
</evidence>
<sequence length="217" mass="23894">MDIVFNWNYFGYLLYGAMWTIVLSALAFILGGAAGFLVMLARTARSRLIRQISLVYVEVIQGTPLLVLLFIAYFGLGIFGIEVPPLVAAALSLMINASAFLGEIWKGCVDAVPRTQREAAECLALTRWQTFFDVILPQAARIATPPTVGFMVQMLKNTSLASVVGFVELTRAAQVINNSTIQPFLVFGIAGAMYFILCYPLTAWSRSLERTLNVGRR</sequence>
<comment type="caution">
    <text evidence="10">The sequence shown here is derived from an EMBL/GenBank/DDBJ whole genome shotgun (WGS) entry which is preliminary data.</text>
</comment>
<accession>A0ABR7R9K0</accession>
<dbReference type="InterPro" id="IPR043429">
    <property type="entry name" value="ArtM/GltK/GlnP/TcyL/YhdX-like"/>
</dbReference>
<dbReference type="Proteomes" id="UP000603940">
    <property type="component" value="Unassembled WGS sequence"/>
</dbReference>
<feature type="transmembrane region" description="Helical" evidence="8">
    <location>
        <begin position="53"/>
        <end position="74"/>
    </location>
</feature>
<feature type="domain" description="ABC transmembrane type-1" evidence="9">
    <location>
        <begin position="17"/>
        <end position="205"/>
    </location>
</feature>
<dbReference type="RefSeq" id="WP_187779468.1">
    <property type="nucleotide sequence ID" value="NZ_JACTUZ010000074.1"/>
</dbReference>
<dbReference type="PROSITE" id="PS50928">
    <property type="entry name" value="ABC_TM1"/>
    <property type="match status" value="1"/>
</dbReference>
<keyword evidence="7 8" id="KW-0472">Membrane</keyword>
<evidence type="ECO:0000256" key="8">
    <source>
        <dbReference type="RuleBase" id="RU363032"/>
    </source>
</evidence>
<evidence type="ECO:0000256" key="6">
    <source>
        <dbReference type="ARBA" id="ARBA00022989"/>
    </source>
</evidence>
<protein>
    <submittedName>
        <fullName evidence="10">Amino acid ABC transporter permease</fullName>
    </submittedName>
</protein>
<feature type="transmembrane region" description="Helical" evidence="8">
    <location>
        <begin position="12"/>
        <end position="41"/>
    </location>
</feature>
<keyword evidence="6 8" id="KW-1133">Transmembrane helix</keyword>
<gene>
    <name evidence="10" type="ORF">IBL25_15590</name>
</gene>
<keyword evidence="3 8" id="KW-0813">Transport</keyword>
<feature type="transmembrane region" description="Helical" evidence="8">
    <location>
        <begin position="86"/>
        <end position="105"/>
    </location>
</feature>
<keyword evidence="5 8" id="KW-0812">Transmembrane</keyword>
<name>A0ABR7R9K0_9PROT</name>
<dbReference type="Gene3D" id="1.10.3720.10">
    <property type="entry name" value="MetI-like"/>
    <property type="match status" value="1"/>
</dbReference>
<evidence type="ECO:0000256" key="4">
    <source>
        <dbReference type="ARBA" id="ARBA00022475"/>
    </source>
</evidence>
<evidence type="ECO:0000256" key="2">
    <source>
        <dbReference type="ARBA" id="ARBA00010072"/>
    </source>
</evidence>
<keyword evidence="11" id="KW-1185">Reference proteome</keyword>
<dbReference type="Pfam" id="PF00528">
    <property type="entry name" value="BPD_transp_1"/>
    <property type="match status" value="1"/>
</dbReference>
<evidence type="ECO:0000313" key="10">
    <source>
        <dbReference type="EMBL" id="MBC9178368.1"/>
    </source>
</evidence>
<dbReference type="CDD" id="cd06261">
    <property type="entry name" value="TM_PBP2"/>
    <property type="match status" value="1"/>
</dbReference>
<dbReference type="InterPro" id="IPR010065">
    <property type="entry name" value="AA_ABC_transptr_permease_3TM"/>
</dbReference>
<keyword evidence="4" id="KW-1003">Cell membrane</keyword>
<feature type="transmembrane region" description="Helical" evidence="8">
    <location>
        <begin position="184"/>
        <end position="202"/>
    </location>
</feature>
<evidence type="ECO:0000256" key="5">
    <source>
        <dbReference type="ARBA" id="ARBA00022692"/>
    </source>
</evidence>
<dbReference type="EMBL" id="JACTUZ010000074">
    <property type="protein sequence ID" value="MBC9178368.1"/>
    <property type="molecule type" value="Genomic_DNA"/>
</dbReference>
<dbReference type="NCBIfam" id="TIGR01726">
    <property type="entry name" value="HEQRo_perm_3TM"/>
    <property type="match status" value="1"/>
</dbReference>
<dbReference type="SUPFAM" id="SSF161098">
    <property type="entry name" value="MetI-like"/>
    <property type="match status" value="1"/>
</dbReference>
<evidence type="ECO:0000256" key="1">
    <source>
        <dbReference type="ARBA" id="ARBA00004429"/>
    </source>
</evidence>
<dbReference type="InterPro" id="IPR035906">
    <property type="entry name" value="MetI-like_sf"/>
</dbReference>
<comment type="similarity">
    <text evidence="2">Belongs to the binding-protein-dependent transport system permease family. HisMQ subfamily.</text>
</comment>
<proteinExistence type="inferred from homology"/>
<dbReference type="PANTHER" id="PTHR30614">
    <property type="entry name" value="MEMBRANE COMPONENT OF AMINO ACID ABC TRANSPORTER"/>
    <property type="match status" value="1"/>
</dbReference>
<evidence type="ECO:0000256" key="7">
    <source>
        <dbReference type="ARBA" id="ARBA00023136"/>
    </source>
</evidence>
<evidence type="ECO:0000259" key="9">
    <source>
        <dbReference type="PROSITE" id="PS50928"/>
    </source>
</evidence>
<comment type="subcellular location">
    <subcellularLocation>
        <location evidence="1">Cell inner membrane</location>
        <topology evidence="1">Multi-pass membrane protein</topology>
    </subcellularLocation>
    <subcellularLocation>
        <location evidence="8">Cell membrane</location>
        <topology evidence="8">Multi-pass membrane protein</topology>
    </subcellularLocation>
</comment>
<dbReference type="InterPro" id="IPR000515">
    <property type="entry name" value="MetI-like"/>
</dbReference>
<reference evidence="10 11" key="1">
    <citation type="journal article" date="2009" name="Int. J. Syst. Evol. Microbiol.">
        <title>Transfer of Teichococcus ludipueritiae and Muricoccus roseus to the genus Roseomonas, as Roseomonas ludipueritiae comb. nov. and Roseomonas rosea comb. nov., respectively, and emended description of the genus Roseomonas.</title>
        <authorList>
            <person name="Sanchez-Porro C."/>
            <person name="Gallego V."/>
            <person name="Busse H.J."/>
            <person name="Kampfer P."/>
            <person name="Ventosa A."/>
        </authorList>
    </citation>
    <scope>NUCLEOTIDE SEQUENCE [LARGE SCALE GENOMIC DNA]</scope>
    <source>
        <strain evidence="10 11">DSM 14915</strain>
    </source>
</reference>
<evidence type="ECO:0000256" key="3">
    <source>
        <dbReference type="ARBA" id="ARBA00022448"/>
    </source>
</evidence>